<dbReference type="PANTHER" id="PTHR12128">
    <property type="entry name" value="DIHYDRODIPICOLINATE SYNTHASE"/>
    <property type="match status" value="1"/>
</dbReference>
<feature type="active site" description="Proton donor/acceptor" evidence="8">
    <location>
        <position position="132"/>
    </location>
</feature>
<dbReference type="UniPathway" id="UPA00564">
    <property type="reaction ID" value="UER00628"/>
</dbReference>
<evidence type="ECO:0000256" key="4">
    <source>
        <dbReference type="ARBA" id="ARBA00011979"/>
    </source>
</evidence>
<proteinExistence type="inferred from homology"/>
<evidence type="ECO:0000256" key="8">
    <source>
        <dbReference type="PIRSR" id="PIRSR001365-1"/>
    </source>
</evidence>
<evidence type="ECO:0000256" key="1">
    <source>
        <dbReference type="ARBA" id="ARBA00001446"/>
    </source>
</evidence>
<dbReference type="Pfam" id="PF00701">
    <property type="entry name" value="DHDPS"/>
    <property type="match status" value="1"/>
</dbReference>
<gene>
    <name evidence="9" type="primary">kdgD</name>
    <name evidence="9" type="ORF">GSM42_16135</name>
</gene>
<evidence type="ECO:0000256" key="2">
    <source>
        <dbReference type="ARBA" id="ARBA00004983"/>
    </source>
</evidence>
<dbReference type="PIRSF" id="PIRSF001365">
    <property type="entry name" value="DHDPS"/>
    <property type="match status" value="1"/>
</dbReference>
<dbReference type="GO" id="GO:0042838">
    <property type="term" value="P:D-glucarate catabolic process"/>
    <property type="evidence" value="ECO:0007669"/>
    <property type="project" value="UniProtKB-UniPathway"/>
</dbReference>
<evidence type="ECO:0000256" key="6">
    <source>
        <dbReference type="NCBIfam" id="TIGR03249"/>
    </source>
</evidence>
<dbReference type="Gene3D" id="3.20.20.70">
    <property type="entry name" value="Aldolase class I"/>
    <property type="match status" value="1"/>
</dbReference>
<reference evidence="9 10" key="1">
    <citation type="submission" date="2019-12" db="EMBL/GenBank/DDBJ databases">
        <title>Whole-genome analyses of novel actinobacteria.</title>
        <authorList>
            <person name="Sahin N."/>
            <person name="Saygin H."/>
        </authorList>
    </citation>
    <scope>NUCLEOTIDE SEQUENCE [LARGE SCALE GENOMIC DNA]</scope>
    <source>
        <strain evidence="9 10">KC615</strain>
    </source>
</reference>
<comment type="pathway">
    <text evidence="2">Carbohydrate acid metabolism; D-glucarate degradation; 2,5-dioxopentanoate from D-glucarate: step 2/2.</text>
</comment>
<dbReference type="PANTHER" id="PTHR12128:SF19">
    <property type="entry name" value="5-DEHYDRO-4-DEOXYGLUCARATE DEHYDRATASE 2-RELATED"/>
    <property type="match status" value="1"/>
</dbReference>
<dbReference type="SUPFAM" id="SSF51569">
    <property type="entry name" value="Aldolase"/>
    <property type="match status" value="1"/>
</dbReference>
<evidence type="ECO:0000313" key="10">
    <source>
        <dbReference type="Proteomes" id="UP000430692"/>
    </source>
</evidence>
<evidence type="ECO:0000256" key="7">
    <source>
        <dbReference type="PIRNR" id="PIRNR001365"/>
    </source>
</evidence>
<keyword evidence="5 7" id="KW-0456">Lyase</keyword>
<dbReference type="GO" id="GO:0008840">
    <property type="term" value="F:4-hydroxy-tetrahydrodipicolinate synthase activity"/>
    <property type="evidence" value="ECO:0007669"/>
    <property type="project" value="TreeGrafter"/>
</dbReference>
<comment type="similarity">
    <text evidence="3 7">Belongs to the DapA family.</text>
</comment>
<dbReference type="NCBIfam" id="TIGR03249">
    <property type="entry name" value="KdgD"/>
    <property type="match status" value="1"/>
</dbReference>
<sequence length="298" mass="33226">MPSGILGFPVAPFAQNGKLDENAFAANLNFLLDAEVSSLFIACGSGEYQSLTRSEYQQMIEIALSITDMKVPVFSGVGGQLEQALDLAQLSQNLGVDGYLILPPYLVHGEQEGLYQYYKLIAESTDLQAIIYQRDSVVFQTETLKKLAQIPQVVGFKDGRGIMEQITELKQEIGNELVWMNGLPFAEITQPIYHSLGFQSYSSAISNYIPHISKLFYQAIQQDDRKTITTLYQEVLLPINRVRKKRAGYAVSLIKSGMEIMGLPVGESVRAPLIPVEKEHYQELAAILTHTMDRFPPT</sequence>
<dbReference type="Proteomes" id="UP000430692">
    <property type="component" value="Unassembled WGS sequence"/>
</dbReference>
<dbReference type="NCBIfam" id="NF002958">
    <property type="entry name" value="PRK03620.1"/>
    <property type="match status" value="1"/>
</dbReference>
<dbReference type="AlphaFoldDB" id="A0A6I4W355"/>
<comment type="caution">
    <text evidence="9">The sequence shown here is derived from an EMBL/GenBank/DDBJ whole genome shotgun (WGS) entry which is preliminary data.</text>
</comment>
<dbReference type="InterPro" id="IPR017655">
    <property type="entry name" value="Dehydro-deoxyglucarate_dehyd"/>
</dbReference>
<dbReference type="SMART" id="SM01130">
    <property type="entry name" value="DHDPS"/>
    <property type="match status" value="1"/>
</dbReference>
<dbReference type="InterPro" id="IPR002220">
    <property type="entry name" value="DapA-like"/>
</dbReference>
<evidence type="ECO:0000256" key="5">
    <source>
        <dbReference type="ARBA" id="ARBA00023239"/>
    </source>
</evidence>
<dbReference type="EMBL" id="WUUL01000012">
    <property type="protein sequence ID" value="MXQ55214.1"/>
    <property type="molecule type" value="Genomic_DNA"/>
</dbReference>
<dbReference type="EC" id="4.2.1.41" evidence="4 6"/>
<protein>
    <recommendedName>
        <fullName evidence="4 6">5-dehydro-4-deoxyglucarate dehydratase</fullName>
        <ecNumber evidence="4 6">4.2.1.41</ecNumber>
    </recommendedName>
</protein>
<accession>A0A6I4W355</accession>
<organism evidence="9 10">
    <name type="scientific">Shimazuella alba</name>
    <dbReference type="NCBI Taxonomy" id="2690964"/>
    <lineage>
        <taxon>Bacteria</taxon>
        <taxon>Bacillati</taxon>
        <taxon>Bacillota</taxon>
        <taxon>Bacilli</taxon>
        <taxon>Bacillales</taxon>
        <taxon>Thermoactinomycetaceae</taxon>
        <taxon>Shimazuella</taxon>
    </lineage>
</organism>
<evidence type="ECO:0000313" key="9">
    <source>
        <dbReference type="EMBL" id="MXQ55214.1"/>
    </source>
</evidence>
<feature type="active site" description="Schiff-base intermediate with substrate" evidence="8">
    <location>
        <position position="157"/>
    </location>
</feature>
<dbReference type="InterPro" id="IPR013785">
    <property type="entry name" value="Aldolase_TIM"/>
</dbReference>
<keyword evidence="10" id="KW-1185">Reference proteome</keyword>
<dbReference type="GO" id="GO:0047448">
    <property type="term" value="F:5-dehydro-4-deoxyglucarate dehydratase activity"/>
    <property type="evidence" value="ECO:0007669"/>
    <property type="project" value="UniProtKB-UniRule"/>
</dbReference>
<evidence type="ECO:0000256" key="3">
    <source>
        <dbReference type="ARBA" id="ARBA00007592"/>
    </source>
</evidence>
<name>A0A6I4W355_9BACL</name>
<comment type="catalytic activity">
    <reaction evidence="1">
        <text>5-dehydro-4-deoxy-D-glucarate + H(+) = 2,5-dioxopentanoate + CO2 + H2O</text>
        <dbReference type="Rhea" id="RHEA:24608"/>
        <dbReference type="ChEBI" id="CHEBI:15377"/>
        <dbReference type="ChEBI" id="CHEBI:15378"/>
        <dbReference type="ChEBI" id="CHEBI:16526"/>
        <dbReference type="ChEBI" id="CHEBI:42819"/>
        <dbReference type="ChEBI" id="CHEBI:58136"/>
        <dbReference type="EC" id="4.2.1.41"/>
    </reaction>
</comment>